<dbReference type="InterPro" id="IPR002110">
    <property type="entry name" value="Ankyrin_rpt"/>
</dbReference>
<proteinExistence type="predicted"/>
<keyword evidence="5" id="KW-1185">Reference proteome</keyword>
<dbReference type="STRING" id="33097.A0A150G2Q4"/>
<dbReference type="AlphaFoldDB" id="A0A150G2Q4"/>
<dbReference type="EMBL" id="LSYV01000073">
    <property type="protein sequence ID" value="KXZ44156.1"/>
    <property type="molecule type" value="Genomic_DNA"/>
</dbReference>
<dbReference type="InterPro" id="IPR050889">
    <property type="entry name" value="Dendritic_Spine_Reg/Scaffold"/>
</dbReference>
<gene>
    <name evidence="4" type="ORF">GPECTOR_72g603</name>
</gene>
<evidence type="ECO:0000256" key="2">
    <source>
        <dbReference type="ARBA" id="ARBA00023043"/>
    </source>
</evidence>
<dbReference type="SUPFAM" id="SSF48403">
    <property type="entry name" value="Ankyrin repeat"/>
    <property type="match status" value="1"/>
</dbReference>
<evidence type="ECO:0000313" key="5">
    <source>
        <dbReference type="Proteomes" id="UP000075714"/>
    </source>
</evidence>
<dbReference type="PROSITE" id="PS50088">
    <property type="entry name" value="ANK_REPEAT"/>
    <property type="match status" value="2"/>
</dbReference>
<dbReference type="PANTHER" id="PTHR24166:SF48">
    <property type="entry name" value="PROTEIN VAPYRIN"/>
    <property type="match status" value="1"/>
</dbReference>
<dbReference type="Pfam" id="PF12796">
    <property type="entry name" value="Ank_2"/>
    <property type="match status" value="1"/>
</dbReference>
<dbReference type="SMART" id="SM00248">
    <property type="entry name" value="ANK"/>
    <property type="match status" value="2"/>
</dbReference>
<sequence>MPLYVAAQNGHLEAIVALLQAGANKDAAREDGWTPLHIAAQNGHVAVLAALLQAGANKDAAPKVRPGGGGGGVVSHY</sequence>
<feature type="repeat" description="ANK" evidence="3">
    <location>
        <begin position="1"/>
        <end position="30"/>
    </location>
</feature>
<keyword evidence="2 3" id="KW-0040">ANK repeat</keyword>
<feature type="repeat" description="ANK" evidence="3">
    <location>
        <begin position="31"/>
        <end position="63"/>
    </location>
</feature>
<dbReference type="OrthoDB" id="539213at2759"/>
<dbReference type="PANTHER" id="PTHR24166">
    <property type="entry name" value="ROLLING PEBBLES, ISOFORM B"/>
    <property type="match status" value="1"/>
</dbReference>
<name>A0A150G2Q4_GONPE</name>
<evidence type="ECO:0000256" key="1">
    <source>
        <dbReference type="ARBA" id="ARBA00022737"/>
    </source>
</evidence>
<accession>A0A150G2Q4</accession>
<comment type="caution">
    <text evidence="4">The sequence shown here is derived from an EMBL/GenBank/DDBJ whole genome shotgun (WGS) entry which is preliminary data.</text>
</comment>
<dbReference type="Proteomes" id="UP000075714">
    <property type="component" value="Unassembled WGS sequence"/>
</dbReference>
<protein>
    <submittedName>
        <fullName evidence="4">Uncharacterized protein</fullName>
    </submittedName>
</protein>
<evidence type="ECO:0000313" key="4">
    <source>
        <dbReference type="EMBL" id="KXZ44156.1"/>
    </source>
</evidence>
<organism evidence="4 5">
    <name type="scientific">Gonium pectorale</name>
    <name type="common">Green alga</name>
    <dbReference type="NCBI Taxonomy" id="33097"/>
    <lineage>
        <taxon>Eukaryota</taxon>
        <taxon>Viridiplantae</taxon>
        <taxon>Chlorophyta</taxon>
        <taxon>core chlorophytes</taxon>
        <taxon>Chlorophyceae</taxon>
        <taxon>CS clade</taxon>
        <taxon>Chlamydomonadales</taxon>
        <taxon>Volvocaceae</taxon>
        <taxon>Gonium</taxon>
    </lineage>
</organism>
<dbReference type="Gene3D" id="1.25.40.20">
    <property type="entry name" value="Ankyrin repeat-containing domain"/>
    <property type="match status" value="1"/>
</dbReference>
<dbReference type="InterPro" id="IPR036770">
    <property type="entry name" value="Ankyrin_rpt-contain_sf"/>
</dbReference>
<evidence type="ECO:0000256" key="3">
    <source>
        <dbReference type="PROSITE-ProRule" id="PRU00023"/>
    </source>
</evidence>
<keyword evidence="1" id="KW-0677">Repeat</keyword>
<dbReference type="PROSITE" id="PS50297">
    <property type="entry name" value="ANK_REP_REGION"/>
    <property type="match status" value="2"/>
</dbReference>
<reference evidence="5" key="1">
    <citation type="journal article" date="2016" name="Nat. Commun.">
        <title>The Gonium pectorale genome demonstrates co-option of cell cycle regulation during the evolution of multicellularity.</title>
        <authorList>
            <person name="Hanschen E.R."/>
            <person name="Marriage T.N."/>
            <person name="Ferris P.J."/>
            <person name="Hamaji T."/>
            <person name="Toyoda A."/>
            <person name="Fujiyama A."/>
            <person name="Neme R."/>
            <person name="Noguchi H."/>
            <person name="Minakuchi Y."/>
            <person name="Suzuki M."/>
            <person name="Kawai-Toyooka H."/>
            <person name="Smith D.R."/>
            <person name="Sparks H."/>
            <person name="Anderson J."/>
            <person name="Bakaric R."/>
            <person name="Luria V."/>
            <person name="Karger A."/>
            <person name="Kirschner M.W."/>
            <person name="Durand P.M."/>
            <person name="Michod R.E."/>
            <person name="Nozaki H."/>
            <person name="Olson B.J."/>
        </authorList>
    </citation>
    <scope>NUCLEOTIDE SEQUENCE [LARGE SCALE GENOMIC DNA]</scope>
    <source>
        <strain evidence="5">NIES-2863</strain>
    </source>
</reference>